<protein>
    <submittedName>
        <fullName evidence="1">Uncharacterized protein</fullName>
    </submittedName>
</protein>
<dbReference type="RefSeq" id="WP_336402832.1">
    <property type="nucleotide sequence ID" value="NZ_JBAPLU010000002.1"/>
</dbReference>
<dbReference type="Proteomes" id="UP001361570">
    <property type="component" value="Unassembled WGS sequence"/>
</dbReference>
<proteinExistence type="predicted"/>
<keyword evidence="2" id="KW-1185">Reference proteome</keyword>
<organism evidence="1 2">
    <name type="scientific">Klenkia sesuvii</name>
    <dbReference type="NCBI Taxonomy" id="3103137"/>
    <lineage>
        <taxon>Bacteria</taxon>
        <taxon>Bacillati</taxon>
        <taxon>Actinomycetota</taxon>
        <taxon>Actinomycetes</taxon>
        <taxon>Geodermatophilales</taxon>
        <taxon>Geodermatophilaceae</taxon>
        <taxon>Klenkia</taxon>
    </lineage>
</organism>
<accession>A0ABU8DPV2</accession>
<name>A0ABU8DPV2_9ACTN</name>
<evidence type="ECO:0000313" key="1">
    <source>
        <dbReference type="EMBL" id="MEI4270690.1"/>
    </source>
</evidence>
<dbReference type="EMBL" id="JBAPLU010000002">
    <property type="protein sequence ID" value="MEI4270690.1"/>
    <property type="molecule type" value="Genomic_DNA"/>
</dbReference>
<reference evidence="1 2" key="1">
    <citation type="submission" date="2024-03" db="EMBL/GenBank/DDBJ databases">
        <title>Draft genome sequence of Klenkia sp. LSe6-5.</title>
        <authorList>
            <person name="Duangmal K."/>
            <person name="Chantavorakit T."/>
        </authorList>
    </citation>
    <scope>NUCLEOTIDE SEQUENCE [LARGE SCALE GENOMIC DNA]</scope>
    <source>
        <strain evidence="1 2">LSe6-5</strain>
    </source>
</reference>
<gene>
    <name evidence="1" type="ORF">TEK04_03040</name>
</gene>
<sequence length="246" mass="25786">MTGLGAALRLLPRRACDVDDLVDAARELCAAGWPGLRLVLDEDDPRRPTLRVEEDERSQGVDLLELAGGISGGTHDVGPAGLAAALRRWVDERPVTDAEARRRGIAVLGWSRTGDGTLTWQVAVRRGTGSVTWTPHPFTSALDVLAVQGAARARAADVVVRCSAVGPVLLLDADEPQLATAALAAPEQVLDRAVEIGLPLGAGCVVVTPGRAVAWAAPAVARRLAGESTEPCAVLPWRAVADLPWC</sequence>
<evidence type="ECO:0000313" key="2">
    <source>
        <dbReference type="Proteomes" id="UP001361570"/>
    </source>
</evidence>
<comment type="caution">
    <text evidence="1">The sequence shown here is derived from an EMBL/GenBank/DDBJ whole genome shotgun (WGS) entry which is preliminary data.</text>
</comment>